<comment type="caution">
    <text evidence="8">The sequence shown here is derived from an EMBL/GenBank/DDBJ whole genome shotgun (WGS) entry which is preliminary data.</text>
</comment>
<keyword evidence="3" id="KW-0808">Transferase</keyword>
<evidence type="ECO:0000256" key="6">
    <source>
        <dbReference type="ARBA" id="ARBA00023453"/>
    </source>
</evidence>
<feature type="region of interest" description="Disordered" evidence="7">
    <location>
        <begin position="609"/>
        <end position="630"/>
    </location>
</feature>
<organism evidence="8 9">
    <name type="scientific">Durusdinium trenchii</name>
    <dbReference type="NCBI Taxonomy" id="1381693"/>
    <lineage>
        <taxon>Eukaryota</taxon>
        <taxon>Sar</taxon>
        <taxon>Alveolata</taxon>
        <taxon>Dinophyceae</taxon>
        <taxon>Suessiales</taxon>
        <taxon>Symbiodiniaceae</taxon>
        <taxon>Durusdinium</taxon>
    </lineage>
</organism>
<keyword evidence="5" id="KW-0128">Catecholamine metabolism</keyword>
<evidence type="ECO:0000256" key="2">
    <source>
        <dbReference type="ARBA" id="ARBA00022603"/>
    </source>
</evidence>
<evidence type="ECO:0000256" key="3">
    <source>
        <dbReference type="ARBA" id="ARBA00022679"/>
    </source>
</evidence>
<dbReference type="InterPro" id="IPR002935">
    <property type="entry name" value="SAM_O-MeTrfase"/>
</dbReference>
<proteinExistence type="inferred from homology"/>
<gene>
    <name evidence="8" type="ORF">CCMP2556_LOCUS54733</name>
</gene>
<keyword evidence="9" id="KW-1185">Reference proteome</keyword>
<keyword evidence="2" id="KW-0489">Methyltransferase</keyword>
<accession>A0ABP0SY92</accession>
<keyword evidence="4" id="KW-0949">S-adenosyl-L-methionine</keyword>
<evidence type="ECO:0000256" key="7">
    <source>
        <dbReference type="SAM" id="MobiDB-lite"/>
    </source>
</evidence>
<dbReference type="SUPFAM" id="SSF53335">
    <property type="entry name" value="S-adenosyl-L-methionine-dependent methyltransferases"/>
    <property type="match status" value="1"/>
</dbReference>
<evidence type="ECO:0000313" key="9">
    <source>
        <dbReference type="Proteomes" id="UP001642484"/>
    </source>
</evidence>
<dbReference type="InterPro" id="IPR029063">
    <property type="entry name" value="SAM-dependent_MTases_sf"/>
</dbReference>
<evidence type="ECO:0000256" key="4">
    <source>
        <dbReference type="ARBA" id="ARBA00022691"/>
    </source>
</evidence>
<evidence type="ECO:0000256" key="1">
    <source>
        <dbReference type="ARBA" id="ARBA00012880"/>
    </source>
</evidence>
<dbReference type="Gene3D" id="3.40.50.150">
    <property type="entry name" value="Vaccinia Virus protein VP39"/>
    <property type="match status" value="1"/>
</dbReference>
<comment type="similarity">
    <text evidence="6">Belongs to the class I-like SAM-binding methyltransferase superfamily. Cation-dependent O-methyltransferase family.</text>
</comment>
<dbReference type="PROSITE" id="PS51682">
    <property type="entry name" value="SAM_OMT_I"/>
    <property type="match status" value="1"/>
</dbReference>
<reference evidence="8 9" key="1">
    <citation type="submission" date="2024-02" db="EMBL/GenBank/DDBJ databases">
        <authorList>
            <person name="Chen Y."/>
            <person name="Shah S."/>
            <person name="Dougan E. K."/>
            <person name="Thang M."/>
            <person name="Chan C."/>
        </authorList>
    </citation>
    <scope>NUCLEOTIDE SEQUENCE [LARGE SCALE GENOMIC DNA]</scope>
</reference>
<name>A0ABP0SY92_9DINO</name>
<dbReference type="EMBL" id="CAXAMN010028694">
    <property type="protein sequence ID" value="CAK9117397.1"/>
    <property type="molecule type" value="Genomic_DNA"/>
</dbReference>
<protein>
    <recommendedName>
        <fullName evidence="1">catechol O-methyltransferase</fullName>
        <ecNumber evidence="1">2.1.1.6</ecNumber>
    </recommendedName>
</protein>
<evidence type="ECO:0000256" key="5">
    <source>
        <dbReference type="ARBA" id="ARBA00022939"/>
    </source>
</evidence>
<dbReference type="EC" id="2.1.1.6" evidence="1"/>
<sequence>MHRPVLQRKRKRKEVVKKLMASPDQSGYEWMVITVENDPVHAVIAMCLVALAGQSHGVKVLIGHSLSLLPRLVTAGGRFGGVFMDTRGSRYDQEVALMIEHDLLAPHAVLVADNVLKPGTPLFLWLVMRDARFQTQIHAVNEFAMPAKDWISVSIYDPREDGGAPQAPPELFRLHEAAEEMRTRALSHVRSVTYAEWARFAQEMEQRLDDLGIRPTEKKGPRGSSPVHAARMLWMAITRCALQTKRSAVRQTVMQRNRLTDCEVYESLPGVIDKSAHDKPMYDYAAKWANIYRTRLLQHGYQEFVQKRPIKTYGFVIRHFYTTEKVRQQLWDDIRVTEGLRYVEQTMHSRIVQTLQAVRIFVLNSLGSEREAISASVATRNPEHAPELLIFAHNPQVTYDEYFVLCKQSPWSSISYPGYAWALTRDSALPVGAKEYYNSRCQFLYVYYLALCSLKNALSTVVVLRVFIAAFDWLAPTAPLTLEVAMASKQHALSHLLDEAGWSAQLANASVTGRATLLSEASVGGRAFLNAVPHGRTRMEPASFVSELRARLQVPDADVDTWCPLCDSVLDQYSHHASMCMAGGERTQRHHAVRDLVYAWAQRGGLRPERERPGLLLPASPDDTSSNANRRPADVYLPAFAGSPTAFDFAITAPQRQETLAQASRRTAAAAEAYARHNELHLHTAQACAAQGVHFTPLVPECTGTWDPAAMKVLKHVAHAVAARTGEEPAVCYNIPTPLRASGGPPIFSGSGSSPTPIRWLPGAVGRHEVGRHEFDDDGSGDGRVFQRQVTLGCLPELVTLGISYLSSCLVDFHVEFCLKSCHLPPLDDGIDWQKSQDIFDEALTRWPSLTPVSPDFAPLQDFLFESLQLRSSCEATALISQLLLVALSTPEAKQKVAPVLELPDTTGTSMAAWVANWFLSLADPSSLSLSGWHIFFDAVLLALSAAGVDADAECSDAWGEAEGDGAMAVRLLKHLDLTAPDHSWRAAVQQRLVKDRLRRSFELFRGLRVSPLTLPCARAAARAHAAVARTVRYQAWTAKRLEWKRLPAARFPDEAPSANPRVSQQPTRTAVCVVGQPRAMFGSWFGPLARPLVGRRTDEILELVITRLKRA</sequence>
<dbReference type="Proteomes" id="UP001642484">
    <property type="component" value="Unassembled WGS sequence"/>
</dbReference>
<evidence type="ECO:0000313" key="8">
    <source>
        <dbReference type="EMBL" id="CAK9117397.1"/>
    </source>
</evidence>
<dbReference type="PANTHER" id="PTHR43836:SF2">
    <property type="entry name" value="CATECHOL O-METHYLTRANSFERASE 1-RELATED"/>
    <property type="match status" value="1"/>
</dbReference>
<dbReference type="PANTHER" id="PTHR43836">
    <property type="entry name" value="CATECHOL O-METHYLTRANSFERASE 1-RELATED"/>
    <property type="match status" value="1"/>
</dbReference>